<protein>
    <recommendedName>
        <fullName evidence="3">CCHC-type domain-containing protein</fullName>
    </recommendedName>
</protein>
<dbReference type="AlphaFoldDB" id="A0AAW2VF02"/>
<feature type="compositionally biased region" description="Basic and acidic residues" evidence="1">
    <location>
        <begin position="1"/>
        <end position="14"/>
    </location>
</feature>
<comment type="caution">
    <text evidence="2">The sequence shown here is derived from an EMBL/GenBank/DDBJ whole genome shotgun (WGS) entry which is preliminary data.</text>
</comment>
<gene>
    <name evidence="2" type="ORF">Slati_2929200</name>
</gene>
<reference evidence="2" key="1">
    <citation type="submission" date="2020-06" db="EMBL/GenBank/DDBJ databases">
        <authorList>
            <person name="Li T."/>
            <person name="Hu X."/>
            <person name="Zhang T."/>
            <person name="Song X."/>
            <person name="Zhang H."/>
            <person name="Dai N."/>
            <person name="Sheng W."/>
            <person name="Hou X."/>
            <person name="Wei L."/>
        </authorList>
    </citation>
    <scope>NUCLEOTIDE SEQUENCE</scope>
    <source>
        <strain evidence="2">KEN1</strain>
        <tissue evidence="2">Leaf</tissue>
    </source>
</reference>
<name>A0AAW2VF02_9LAMI</name>
<dbReference type="EMBL" id="JACGWN010000010">
    <property type="protein sequence ID" value="KAL0427544.1"/>
    <property type="molecule type" value="Genomic_DNA"/>
</dbReference>
<sequence length="104" mass="11813">MARDDSNHEEENLKRWYTKPSRLNNNSSGEGLVRRTSNSSTFSPWKNNTKKHTPSTSKFKEVDPKLGKKVATKKVQPKPNSSRNRDIKCFKGQGRGHIASECPN</sequence>
<feature type="compositionally biased region" description="Basic residues" evidence="1">
    <location>
        <begin position="67"/>
        <end position="76"/>
    </location>
</feature>
<feature type="compositionally biased region" description="Polar residues" evidence="1">
    <location>
        <begin position="21"/>
        <end position="47"/>
    </location>
</feature>
<evidence type="ECO:0008006" key="3">
    <source>
        <dbReference type="Google" id="ProtNLM"/>
    </source>
</evidence>
<organism evidence="2">
    <name type="scientific">Sesamum latifolium</name>
    <dbReference type="NCBI Taxonomy" id="2727402"/>
    <lineage>
        <taxon>Eukaryota</taxon>
        <taxon>Viridiplantae</taxon>
        <taxon>Streptophyta</taxon>
        <taxon>Embryophyta</taxon>
        <taxon>Tracheophyta</taxon>
        <taxon>Spermatophyta</taxon>
        <taxon>Magnoliopsida</taxon>
        <taxon>eudicotyledons</taxon>
        <taxon>Gunneridae</taxon>
        <taxon>Pentapetalae</taxon>
        <taxon>asterids</taxon>
        <taxon>lamiids</taxon>
        <taxon>Lamiales</taxon>
        <taxon>Pedaliaceae</taxon>
        <taxon>Sesamum</taxon>
    </lineage>
</organism>
<reference evidence="2" key="2">
    <citation type="journal article" date="2024" name="Plant">
        <title>Genomic evolution and insights into agronomic trait innovations of Sesamum species.</title>
        <authorList>
            <person name="Miao H."/>
            <person name="Wang L."/>
            <person name="Qu L."/>
            <person name="Liu H."/>
            <person name="Sun Y."/>
            <person name="Le M."/>
            <person name="Wang Q."/>
            <person name="Wei S."/>
            <person name="Zheng Y."/>
            <person name="Lin W."/>
            <person name="Duan Y."/>
            <person name="Cao H."/>
            <person name="Xiong S."/>
            <person name="Wang X."/>
            <person name="Wei L."/>
            <person name="Li C."/>
            <person name="Ma Q."/>
            <person name="Ju M."/>
            <person name="Zhao R."/>
            <person name="Li G."/>
            <person name="Mu C."/>
            <person name="Tian Q."/>
            <person name="Mei H."/>
            <person name="Zhang T."/>
            <person name="Gao T."/>
            <person name="Zhang H."/>
        </authorList>
    </citation>
    <scope>NUCLEOTIDE SEQUENCE</scope>
    <source>
        <strain evidence="2">KEN1</strain>
    </source>
</reference>
<accession>A0AAW2VF02</accession>
<evidence type="ECO:0000313" key="2">
    <source>
        <dbReference type="EMBL" id="KAL0427544.1"/>
    </source>
</evidence>
<evidence type="ECO:0000256" key="1">
    <source>
        <dbReference type="SAM" id="MobiDB-lite"/>
    </source>
</evidence>
<proteinExistence type="predicted"/>
<feature type="region of interest" description="Disordered" evidence="1">
    <location>
        <begin position="1"/>
        <end position="104"/>
    </location>
</feature>